<evidence type="ECO:0000313" key="2">
    <source>
        <dbReference type="Proteomes" id="UP000272412"/>
    </source>
</evidence>
<organism evidence="1 2">
    <name type="scientific">Neisseria weixii</name>
    <dbReference type="NCBI Taxonomy" id="1853276"/>
    <lineage>
        <taxon>Bacteria</taxon>
        <taxon>Pseudomonadati</taxon>
        <taxon>Pseudomonadota</taxon>
        <taxon>Betaproteobacteria</taxon>
        <taxon>Neisseriales</taxon>
        <taxon>Neisseriaceae</taxon>
        <taxon>Neisseria</taxon>
    </lineage>
</organism>
<comment type="caution">
    <text evidence="1">The sequence shown here is derived from an EMBL/GenBank/DDBJ whole genome shotgun (WGS) entry which is preliminary data.</text>
</comment>
<dbReference type="EMBL" id="RPFL01000058">
    <property type="protein sequence ID" value="RPD83342.1"/>
    <property type="molecule type" value="Genomic_DNA"/>
</dbReference>
<evidence type="ECO:0000313" key="1">
    <source>
        <dbReference type="EMBL" id="RPD83342.1"/>
    </source>
</evidence>
<dbReference type="Proteomes" id="UP000272412">
    <property type="component" value="Unassembled WGS sequence"/>
</dbReference>
<dbReference type="AlphaFoldDB" id="A0A3N4MI44"/>
<sequence length="75" mass="7814">MTCPLLTVSAEVLTSKVMLPPAVRAVVPLPLTKLMSLLVLFNVSAVVPLTDVVRLCTALSALAKEALPAAERSTA</sequence>
<reference evidence="1 2" key="1">
    <citation type="submission" date="2018-11" db="EMBL/GenBank/DDBJ databases">
        <title>Neisseria weixii sp. nov. isolated from the rectal contents of plateau pika (Ochotona cruzoniae).</title>
        <authorList>
            <person name="Zhang G."/>
        </authorList>
    </citation>
    <scope>NUCLEOTIDE SEQUENCE [LARGE SCALE GENOMIC DNA]</scope>
    <source>
        <strain evidence="1 2">10009</strain>
    </source>
</reference>
<proteinExistence type="predicted"/>
<name>A0A3N4MI44_9NEIS</name>
<accession>A0A3N4MI44</accession>
<keyword evidence="2" id="KW-1185">Reference proteome</keyword>
<gene>
    <name evidence="1" type="ORF">EGK74_12685</name>
</gene>
<protein>
    <submittedName>
        <fullName evidence="1">Uncharacterized protein</fullName>
    </submittedName>
</protein>